<evidence type="ECO:0000256" key="3">
    <source>
        <dbReference type="ARBA" id="ARBA00023211"/>
    </source>
</evidence>
<dbReference type="GO" id="GO:0004730">
    <property type="term" value="F:pseudouridylate synthase activity"/>
    <property type="evidence" value="ECO:0007669"/>
    <property type="project" value="InterPro"/>
</dbReference>
<dbReference type="GO" id="GO:0005737">
    <property type="term" value="C:cytoplasm"/>
    <property type="evidence" value="ECO:0007669"/>
    <property type="project" value="TreeGrafter"/>
</dbReference>
<keyword evidence="3" id="KW-0464">Manganese</keyword>
<keyword evidence="7" id="KW-1185">Reference proteome</keyword>
<reference evidence="6 7" key="1">
    <citation type="journal article" date="2009" name="Science">
        <title>Green evolution and dynamic adaptations revealed by genomes of the marine picoeukaryotes Micromonas.</title>
        <authorList>
            <person name="Worden A.Z."/>
            <person name="Lee J.H."/>
            <person name="Mock T."/>
            <person name="Rouze P."/>
            <person name="Simmons M.P."/>
            <person name="Aerts A.L."/>
            <person name="Allen A.E."/>
            <person name="Cuvelier M.L."/>
            <person name="Derelle E."/>
            <person name="Everett M.V."/>
            <person name="Foulon E."/>
            <person name="Grimwood J."/>
            <person name="Gundlach H."/>
            <person name="Henrissat B."/>
            <person name="Napoli C."/>
            <person name="McDonald S.M."/>
            <person name="Parker M.S."/>
            <person name="Rombauts S."/>
            <person name="Salamov A."/>
            <person name="Von Dassow P."/>
            <person name="Badger J.H."/>
            <person name="Coutinho P.M."/>
            <person name="Demir E."/>
            <person name="Dubchak I."/>
            <person name="Gentemann C."/>
            <person name="Eikrem W."/>
            <person name="Gready J.E."/>
            <person name="John U."/>
            <person name="Lanier W."/>
            <person name="Lindquist E.A."/>
            <person name="Lucas S."/>
            <person name="Mayer K.F."/>
            <person name="Moreau H."/>
            <person name="Not F."/>
            <person name="Otillar R."/>
            <person name="Panaud O."/>
            <person name="Pangilinan J."/>
            <person name="Paulsen I."/>
            <person name="Piegu B."/>
            <person name="Poliakov A."/>
            <person name="Robbens S."/>
            <person name="Schmutz J."/>
            <person name="Toulza E."/>
            <person name="Wyss T."/>
            <person name="Zelensky A."/>
            <person name="Zhou K."/>
            <person name="Armbrust E.V."/>
            <person name="Bhattacharya D."/>
            <person name="Goodenough U.W."/>
            <person name="Van de Peer Y."/>
            <person name="Grigoriev I.V."/>
        </authorList>
    </citation>
    <scope>NUCLEOTIDE SEQUENCE [LARGE SCALE GENOMIC DNA]</scope>
    <source>
        <strain evidence="7">RCC299 / NOUM17</strain>
    </source>
</reference>
<name>C1E9L8_MICCC</name>
<dbReference type="Pfam" id="PF04227">
    <property type="entry name" value="Indigoidine_A"/>
    <property type="match status" value="1"/>
</dbReference>
<dbReference type="GO" id="GO:0046872">
    <property type="term" value="F:metal ion binding"/>
    <property type="evidence" value="ECO:0007669"/>
    <property type="project" value="UniProtKB-KW"/>
</dbReference>
<dbReference type="FunCoup" id="C1E9L8">
    <property type="interactions" value="424"/>
</dbReference>
<evidence type="ECO:0000256" key="2">
    <source>
        <dbReference type="ARBA" id="ARBA00022801"/>
    </source>
</evidence>
<dbReference type="InterPro" id="IPR007342">
    <property type="entry name" value="PsuG"/>
</dbReference>
<proteinExistence type="inferred from homology"/>
<keyword evidence="1" id="KW-0479">Metal-binding</keyword>
<dbReference type="AlphaFoldDB" id="C1E9L8"/>
<dbReference type="GeneID" id="8244734"/>
<accession>C1E9L8</accession>
<dbReference type="InterPro" id="IPR022830">
    <property type="entry name" value="Indigdn_synthA-like"/>
</dbReference>
<sequence>MDERASRRVTTLASHLAGHRDVRLNPTAGSGSFGRSWGRKRGADAVLGSVQLAPDVAEAVRRRGPVVALESTIISHGMPYPDNLSMAREVEAIVRANGATPATIAIVDGVPRVGLTDDQLARLAKLGPSALKVSRRDVASCIARGATGATTVSATMLLAHRAGVEIFVTGGVGGVHRDGQNTMDVSADLTELGKTPVCVVCAGAKSVLDIPRTLEYLETQGACVLGYGVDEFPAFFTRKSGCAAPGRVDTAREAAAVVKAGRRLGLGGTVLAVPIPAEHEADGATSERAIERALAEAKEAGISGNASTPFLLKRIRELTGGKSLESNVALVKNNARVGARVAVELAGLDARNEDR</sequence>
<dbReference type="HAMAP" id="MF_01876">
    <property type="entry name" value="PsiMP_glycosidase"/>
    <property type="match status" value="1"/>
</dbReference>
<dbReference type="EMBL" id="CP001328">
    <property type="protein sequence ID" value="ACO64701.1"/>
    <property type="molecule type" value="Genomic_DNA"/>
</dbReference>
<dbReference type="GO" id="GO:0016798">
    <property type="term" value="F:hydrolase activity, acting on glycosyl bonds"/>
    <property type="evidence" value="ECO:0007669"/>
    <property type="project" value="UniProtKB-KW"/>
</dbReference>
<dbReference type="STRING" id="296587.C1E9L8"/>
<evidence type="ECO:0000256" key="5">
    <source>
        <dbReference type="ARBA" id="ARBA00023295"/>
    </source>
</evidence>
<evidence type="ECO:0008006" key="8">
    <source>
        <dbReference type="Google" id="ProtNLM"/>
    </source>
</evidence>
<keyword evidence="4" id="KW-0456">Lyase</keyword>
<dbReference type="eggNOG" id="KOG3009">
    <property type="taxonomic scope" value="Eukaryota"/>
</dbReference>
<dbReference type="InParanoid" id="C1E9L8"/>
<dbReference type="PANTHER" id="PTHR42909">
    <property type="entry name" value="ZGC:136858"/>
    <property type="match status" value="1"/>
</dbReference>
<organism evidence="6 7">
    <name type="scientific">Micromonas commoda (strain RCC299 / NOUM17 / CCMP2709)</name>
    <name type="common">Picoplanktonic green alga</name>
    <dbReference type="NCBI Taxonomy" id="296587"/>
    <lineage>
        <taxon>Eukaryota</taxon>
        <taxon>Viridiplantae</taxon>
        <taxon>Chlorophyta</taxon>
        <taxon>Mamiellophyceae</taxon>
        <taxon>Mamiellales</taxon>
        <taxon>Mamiellaceae</taxon>
        <taxon>Micromonas</taxon>
    </lineage>
</organism>
<dbReference type="Proteomes" id="UP000002009">
    <property type="component" value="Chromosome 7"/>
</dbReference>
<keyword evidence="5" id="KW-0326">Glycosidase</keyword>
<dbReference type="SUPFAM" id="SSF110581">
    <property type="entry name" value="Indigoidine synthase A-like"/>
    <property type="match status" value="1"/>
</dbReference>
<keyword evidence="2" id="KW-0378">Hydrolase</keyword>
<protein>
    <recommendedName>
        <fullName evidence="8">Pseudouridine-5'-phosphate glycosidase</fullName>
    </recommendedName>
</protein>
<evidence type="ECO:0000256" key="1">
    <source>
        <dbReference type="ARBA" id="ARBA00022723"/>
    </source>
</evidence>
<dbReference type="OrthoDB" id="198885at2759"/>
<evidence type="ECO:0000256" key="4">
    <source>
        <dbReference type="ARBA" id="ARBA00023239"/>
    </source>
</evidence>
<dbReference type="Gene3D" id="3.40.1790.10">
    <property type="entry name" value="Indigoidine synthase domain"/>
    <property type="match status" value="1"/>
</dbReference>
<dbReference type="PANTHER" id="PTHR42909:SF1">
    <property type="entry name" value="CARBOHYDRATE KINASE PFKB DOMAIN-CONTAINING PROTEIN"/>
    <property type="match status" value="1"/>
</dbReference>
<evidence type="ECO:0000313" key="7">
    <source>
        <dbReference type="Proteomes" id="UP000002009"/>
    </source>
</evidence>
<evidence type="ECO:0000313" key="6">
    <source>
        <dbReference type="EMBL" id="ACO64701.1"/>
    </source>
</evidence>
<dbReference type="RefSeq" id="XP_002503443.1">
    <property type="nucleotide sequence ID" value="XM_002503397.1"/>
</dbReference>
<dbReference type="KEGG" id="mis:MICPUN_59767"/>
<dbReference type="OMA" id="GVHREWT"/>
<gene>
    <name evidence="6" type="ORF">MICPUN_59767</name>
</gene>